<feature type="non-terminal residue" evidence="2">
    <location>
        <position position="1"/>
    </location>
</feature>
<keyword evidence="3" id="KW-1185">Reference proteome</keyword>
<name>A0A212F149_DANPL</name>
<reference evidence="2 3" key="1">
    <citation type="journal article" date="2011" name="Cell">
        <title>The monarch butterfly genome yields insights into long-distance migration.</title>
        <authorList>
            <person name="Zhan S."/>
            <person name="Merlin C."/>
            <person name="Boore J.L."/>
            <person name="Reppert S.M."/>
        </authorList>
    </citation>
    <scope>NUCLEOTIDE SEQUENCE [LARGE SCALE GENOMIC DNA]</scope>
    <source>
        <strain evidence="2">F-2</strain>
    </source>
</reference>
<dbReference type="EMBL" id="AGBW02010955">
    <property type="protein sequence ID" value="OWR47472.1"/>
    <property type="molecule type" value="Genomic_DNA"/>
</dbReference>
<dbReference type="InParanoid" id="A0A212F149"/>
<organism evidence="2 3">
    <name type="scientific">Danaus plexippus plexippus</name>
    <dbReference type="NCBI Taxonomy" id="278856"/>
    <lineage>
        <taxon>Eukaryota</taxon>
        <taxon>Metazoa</taxon>
        <taxon>Ecdysozoa</taxon>
        <taxon>Arthropoda</taxon>
        <taxon>Hexapoda</taxon>
        <taxon>Insecta</taxon>
        <taxon>Pterygota</taxon>
        <taxon>Neoptera</taxon>
        <taxon>Endopterygota</taxon>
        <taxon>Lepidoptera</taxon>
        <taxon>Glossata</taxon>
        <taxon>Ditrysia</taxon>
        <taxon>Papilionoidea</taxon>
        <taxon>Nymphalidae</taxon>
        <taxon>Danainae</taxon>
        <taxon>Danaini</taxon>
        <taxon>Danaina</taxon>
        <taxon>Danaus</taxon>
        <taxon>Danaus</taxon>
    </lineage>
</organism>
<evidence type="ECO:0000256" key="1">
    <source>
        <dbReference type="SAM" id="MobiDB-lite"/>
    </source>
</evidence>
<dbReference type="KEGG" id="dpl:KGM_206499B"/>
<gene>
    <name evidence="2" type="ORF">KGM_206499B</name>
</gene>
<dbReference type="AlphaFoldDB" id="A0A212F149"/>
<protein>
    <submittedName>
        <fullName evidence="2">Vestigial</fullName>
    </submittedName>
</protein>
<sequence>RGCEPGSLNVCRVSDGVPMVSRNLPASFFNAAAAPACGLELYDYDPWHQHYAGYGHAHRHAAEYHAAAAHHNMAAAQYGGLLLGRGSLHAQYKPVEWPHHAHHAHHSHHAHHASPHLDPAACSPYSYPAPPDKSNEARRKRPSLPLRGDAAANTSWLLYYNQLSVFVIGGNEVLEVDKQLVETRQTHRPRHGDWNGDSIRRRTASHARFNLKRLCYKVDISVTSTRTNKDRASSLARLSDDSLDDNFQKS</sequence>
<evidence type="ECO:0000313" key="3">
    <source>
        <dbReference type="Proteomes" id="UP000007151"/>
    </source>
</evidence>
<proteinExistence type="predicted"/>
<evidence type="ECO:0000313" key="2">
    <source>
        <dbReference type="EMBL" id="OWR47472.1"/>
    </source>
</evidence>
<accession>A0A212F149</accession>
<feature type="region of interest" description="Disordered" evidence="1">
    <location>
        <begin position="100"/>
        <end position="146"/>
    </location>
</feature>
<dbReference type="Proteomes" id="UP000007151">
    <property type="component" value="Unassembled WGS sequence"/>
</dbReference>
<comment type="caution">
    <text evidence="2">The sequence shown here is derived from an EMBL/GenBank/DDBJ whole genome shotgun (WGS) entry which is preliminary data.</text>
</comment>
<feature type="compositionally biased region" description="Basic residues" evidence="1">
    <location>
        <begin position="100"/>
        <end position="114"/>
    </location>
</feature>